<reference evidence="1" key="1">
    <citation type="submission" date="2021-02" db="EMBL/GenBank/DDBJ databases">
        <authorList>
            <person name="Dougan E. K."/>
            <person name="Rhodes N."/>
            <person name="Thang M."/>
            <person name="Chan C."/>
        </authorList>
    </citation>
    <scope>NUCLEOTIDE SEQUENCE</scope>
</reference>
<dbReference type="EMBL" id="CAJNNV010031934">
    <property type="protein sequence ID" value="CAE8638364.1"/>
    <property type="molecule type" value="Genomic_DNA"/>
</dbReference>
<gene>
    <name evidence="1" type="ORF">PGLA1383_LOCUS53548</name>
</gene>
<evidence type="ECO:0000313" key="2">
    <source>
        <dbReference type="Proteomes" id="UP000654075"/>
    </source>
</evidence>
<dbReference type="OrthoDB" id="409711at2759"/>
<keyword evidence="2" id="KW-1185">Reference proteome</keyword>
<protein>
    <submittedName>
        <fullName evidence="1">Uncharacterized protein</fullName>
    </submittedName>
</protein>
<comment type="caution">
    <text evidence="1">The sequence shown here is derived from an EMBL/GenBank/DDBJ whole genome shotgun (WGS) entry which is preliminary data.</text>
</comment>
<accession>A0A813HLE8</accession>
<organism evidence="1 2">
    <name type="scientific">Polarella glacialis</name>
    <name type="common">Dinoflagellate</name>
    <dbReference type="NCBI Taxonomy" id="89957"/>
    <lineage>
        <taxon>Eukaryota</taxon>
        <taxon>Sar</taxon>
        <taxon>Alveolata</taxon>
        <taxon>Dinophyceae</taxon>
        <taxon>Suessiales</taxon>
        <taxon>Suessiaceae</taxon>
        <taxon>Polarella</taxon>
    </lineage>
</organism>
<dbReference type="AlphaFoldDB" id="A0A813HLE8"/>
<dbReference type="Proteomes" id="UP000654075">
    <property type="component" value="Unassembled WGS sequence"/>
</dbReference>
<sequence>MGSGASAPSGGPRLPWPPGARALLSPASELPKGLKISAPVACVGANDVPYWQLGGPSKARLRVTEDESKMLELGPDFTVGLLFRAGAGEEPGYDSLLLGDDNKHWLALPGGDRNTVCCVEGASGKASEVKAEVGREDWMQLFLRPAPDGGTALLGVDGEGLLELGTFATSLIGSKLRNCGWATNEVHIAAIATWENLSWAELSAAVAPKMPAPPPAHTDGPEPTRFRGKVVDLKGQPVADVKVSWRSGGCKSDKEGHFTGMVAADEETQVPEDGASQGSGSSNSSWMSLSFDCLGFAPATSPASLGADNSMKVTMRPIAATATMDSAAGGSLTDPASGTSVTLPANALVYADGTPATGPVIVSLSVIDVTDPAGLASMPGDFSAVGADGADVMLQSLGAVWVGAADEEGKKLELRDGAGMTLNLHTQAKANAEKLGTLPEMWSFDEASGKWELEPSAMKLDGEAAPNLSRPEAAAPVGLRRAAAKSYKKGGYDPTALETGCMSAEAFMKRVAAEGPKSIVAVVTKIGYINCDLAYHHPLRAVMLKGQVLDAKQQPMPGVQVWSTGRDYAGRTADATGKDGRFAAMIAQFDSEVDVEVQHRTPAQSSDKVEVFYEHGRLPKKLDKDLHKLVQECPGQYSLRGDNSGSEGHPTWVKIGNFESVISWDQSRRRWQHLVGNKVLFCRAEGEEFGLPFGDGWLPTAELFSSLYAPKYTRAFEIVSKSFGPFKTGPAGEFVDVGELVIDC</sequence>
<name>A0A813HLE8_POLGL</name>
<proteinExistence type="predicted"/>
<evidence type="ECO:0000313" key="1">
    <source>
        <dbReference type="EMBL" id="CAE8638364.1"/>
    </source>
</evidence>